<dbReference type="SUPFAM" id="SSF103473">
    <property type="entry name" value="MFS general substrate transporter"/>
    <property type="match status" value="1"/>
</dbReference>
<reference evidence="8 9" key="1">
    <citation type="journal article" date="2016" name="Mol. Biol. Evol.">
        <title>Comparative Genomics of Early-Diverging Mushroom-Forming Fungi Provides Insights into the Origins of Lignocellulose Decay Capabilities.</title>
        <authorList>
            <person name="Nagy L.G."/>
            <person name="Riley R."/>
            <person name="Tritt A."/>
            <person name="Adam C."/>
            <person name="Daum C."/>
            <person name="Floudas D."/>
            <person name="Sun H."/>
            <person name="Yadav J.S."/>
            <person name="Pangilinan J."/>
            <person name="Larsson K.H."/>
            <person name="Matsuura K."/>
            <person name="Barry K."/>
            <person name="Labutti K."/>
            <person name="Kuo R."/>
            <person name="Ohm R.A."/>
            <person name="Bhattacharya S.S."/>
            <person name="Shirouzu T."/>
            <person name="Yoshinaga Y."/>
            <person name="Martin F.M."/>
            <person name="Grigoriev I.V."/>
            <person name="Hibbett D.S."/>
        </authorList>
    </citation>
    <scope>NUCLEOTIDE SEQUENCE [LARGE SCALE GENOMIC DNA]</scope>
    <source>
        <strain evidence="8 9">CBS 109695</strain>
    </source>
</reference>
<keyword evidence="4 6" id="KW-1133">Transmembrane helix</keyword>
<dbReference type="InterPro" id="IPR001958">
    <property type="entry name" value="Tet-R_TetA/multi-R_MdtG-like"/>
</dbReference>
<dbReference type="Pfam" id="PF07690">
    <property type="entry name" value="MFS_1"/>
    <property type="match status" value="1"/>
</dbReference>
<dbReference type="InterPro" id="IPR011701">
    <property type="entry name" value="MFS"/>
</dbReference>
<feature type="transmembrane region" description="Helical" evidence="6">
    <location>
        <begin position="246"/>
        <end position="270"/>
    </location>
</feature>
<dbReference type="InterPro" id="IPR036259">
    <property type="entry name" value="MFS_trans_sf"/>
</dbReference>
<dbReference type="PRINTS" id="PR01035">
    <property type="entry name" value="TCRTETA"/>
</dbReference>
<feature type="transmembrane region" description="Helical" evidence="6">
    <location>
        <begin position="158"/>
        <end position="182"/>
    </location>
</feature>
<keyword evidence="9" id="KW-1185">Reference proteome</keyword>
<gene>
    <name evidence="8" type="ORF">FIBSPDRAFT_446188</name>
</gene>
<evidence type="ECO:0000256" key="3">
    <source>
        <dbReference type="ARBA" id="ARBA00022692"/>
    </source>
</evidence>
<evidence type="ECO:0000313" key="8">
    <source>
        <dbReference type="EMBL" id="KZP23804.1"/>
    </source>
</evidence>
<keyword evidence="5 6" id="KW-0472">Membrane</keyword>
<dbReference type="Gene3D" id="1.20.1250.20">
    <property type="entry name" value="MFS general substrate transporter like domains"/>
    <property type="match status" value="1"/>
</dbReference>
<protein>
    <submittedName>
        <fullName evidence="8">MFS general substrate transporter</fullName>
    </submittedName>
</protein>
<dbReference type="GO" id="GO:0022857">
    <property type="term" value="F:transmembrane transporter activity"/>
    <property type="evidence" value="ECO:0007669"/>
    <property type="project" value="InterPro"/>
</dbReference>
<keyword evidence="2" id="KW-0813">Transport</keyword>
<feature type="transmembrane region" description="Helical" evidence="6">
    <location>
        <begin position="27"/>
        <end position="47"/>
    </location>
</feature>
<organism evidence="8 9">
    <name type="scientific">Athelia psychrophila</name>
    <dbReference type="NCBI Taxonomy" id="1759441"/>
    <lineage>
        <taxon>Eukaryota</taxon>
        <taxon>Fungi</taxon>
        <taxon>Dikarya</taxon>
        <taxon>Basidiomycota</taxon>
        <taxon>Agaricomycotina</taxon>
        <taxon>Agaricomycetes</taxon>
        <taxon>Agaricomycetidae</taxon>
        <taxon>Atheliales</taxon>
        <taxon>Atheliaceae</taxon>
        <taxon>Athelia</taxon>
    </lineage>
</organism>
<evidence type="ECO:0000256" key="5">
    <source>
        <dbReference type="ARBA" id="ARBA00023136"/>
    </source>
</evidence>
<proteinExistence type="predicted"/>
<feature type="transmembrane region" description="Helical" evidence="6">
    <location>
        <begin position="116"/>
        <end position="138"/>
    </location>
</feature>
<dbReference type="Proteomes" id="UP000076532">
    <property type="component" value="Unassembled WGS sequence"/>
</dbReference>
<name>A0A166MAM8_9AGAM</name>
<evidence type="ECO:0000256" key="2">
    <source>
        <dbReference type="ARBA" id="ARBA00022448"/>
    </source>
</evidence>
<dbReference type="PANTHER" id="PTHR23504">
    <property type="entry name" value="MAJOR FACILITATOR SUPERFAMILY DOMAIN-CONTAINING PROTEIN 10"/>
    <property type="match status" value="1"/>
</dbReference>
<dbReference type="InterPro" id="IPR020846">
    <property type="entry name" value="MFS_dom"/>
</dbReference>
<evidence type="ECO:0000256" key="6">
    <source>
        <dbReference type="SAM" id="Phobius"/>
    </source>
</evidence>
<dbReference type="OrthoDB" id="419616at2759"/>
<dbReference type="AlphaFoldDB" id="A0A166MAM8"/>
<dbReference type="PROSITE" id="PS50850">
    <property type="entry name" value="MFS"/>
    <property type="match status" value="1"/>
</dbReference>
<dbReference type="EMBL" id="KV417530">
    <property type="protein sequence ID" value="KZP23804.1"/>
    <property type="molecule type" value="Genomic_DNA"/>
</dbReference>
<keyword evidence="3 6" id="KW-0812">Transmembrane</keyword>
<evidence type="ECO:0000256" key="1">
    <source>
        <dbReference type="ARBA" id="ARBA00004141"/>
    </source>
</evidence>
<evidence type="ECO:0000313" key="9">
    <source>
        <dbReference type="Proteomes" id="UP000076532"/>
    </source>
</evidence>
<comment type="subcellular location">
    <subcellularLocation>
        <location evidence="1">Membrane</location>
        <topology evidence="1">Multi-pass membrane protein</topology>
    </subcellularLocation>
</comment>
<sequence length="449" mass="48257">MLVIYPFVNQLVRDTGITGGDQRKTGYFAGLIESAFYATEAICVLQWGRASDRLGRKPILLGGLLGMTLSMLGFGISRKFWSVVLARCAEGALCGNIGVCKGMIAELTDASNMVEAFAYLPMVWAAGATLGPLIGGLLARPAERWPETMGTVPFFTTYPYFLPCMVAACVAVSAFILAACLLKETLPPQLIRRNGKTKEKSPNPDIEKDLVNVAAHIGPTSMAASTTEEPQASSLRTLRSLLIRRIVIAIICYAFLAFIDQCMVVLQPLMYSSSISLGGLGFSSFTIGLIMGVWGVFNGVFSIFAFPRLLRIFGARQLFIAAFSSYLLCLAAFPILGVLARKSGRVDEKVWAVLIIQLLAYMVAYMSYGCIFVLVNEGAPRTALGALNGLAQTVASLIRAIAPSTASSLFSVSLEQNIIEGNMVYIILLAITLMGVGAATRIPKPARAR</sequence>
<feature type="transmembrane region" description="Helical" evidence="6">
    <location>
        <begin position="318"/>
        <end position="339"/>
    </location>
</feature>
<feature type="transmembrane region" description="Helical" evidence="6">
    <location>
        <begin position="382"/>
        <end position="402"/>
    </location>
</feature>
<dbReference type="PANTHER" id="PTHR23504:SF15">
    <property type="entry name" value="MAJOR FACILITATOR SUPERFAMILY (MFS) PROFILE DOMAIN-CONTAINING PROTEIN"/>
    <property type="match status" value="1"/>
</dbReference>
<feature type="transmembrane region" description="Helical" evidence="6">
    <location>
        <begin position="422"/>
        <end position="442"/>
    </location>
</feature>
<feature type="transmembrane region" description="Helical" evidence="6">
    <location>
        <begin position="351"/>
        <end position="375"/>
    </location>
</feature>
<accession>A0A166MAM8</accession>
<feature type="transmembrane region" description="Helical" evidence="6">
    <location>
        <begin position="59"/>
        <end position="77"/>
    </location>
</feature>
<feature type="domain" description="Major facilitator superfamily (MFS) profile" evidence="7">
    <location>
        <begin position="1"/>
        <end position="447"/>
    </location>
</feature>
<evidence type="ECO:0000259" key="7">
    <source>
        <dbReference type="PROSITE" id="PS50850"/>
    </source>
</evidence>
<dbReference type="GO" id="GO:0016020">
    <property type="term" value="C:membrane"/>
    <property type="evidence" value="ECO:0007669"/>
    <property type="project" value="UniProtKB-SubCell"/>
</dbReference>
<evidence type="ECO:0000256" key="4">
    <source>
        <dbReference type="ARBA" id="ARBA00022989"/>
    </source>
</evidence>
<feature type="transmembrane region" description="Helical" evidence="6">
    <location>
        <begin position="282"/>
        <end position="306"/>
    </location>
</feature>